<dbReference type="InterPro" id="IPR011006">
    <property type="entry name" value="CheY-like_superfamily"/>
</dbReference>
<dbReference type="InterPro" id="IPR004358">
    <property type="entry name" value="Sig_transdc_His_kin-like_C"/>
</dbReference>
<dbReference type="InterPro" id="IPR003594">
    <property type="entry name" value="HATPase_dom"/>
</dbReference>
<evidence type="ECO:0000259" key="7">
    <source>
        <dbReference type="PROSITE" id="PS50109"/>
    </source>
</evidence>
<feature type="non-terminal residue" evidence="9">
    <location>
        <position position="256"/>
    </location>
</feature>
<reference evidence="9" key="1">
    <citation type="journal article" date="2014" name="Front. Microbiol.">
        <title>High frequency of phylogenetically diverse reductive dehalogenase-homologous genes in deep subseafloor sedimentary metagenomes.</title>
        <authorList>
            <person name="Kawai M."/>
            <person name="Futagami T."/>
            <person name="Toyoda A."/>
            <person name="Takaki Y."/>
            <person name="Nishi S."/>
            <person name="Hori S."/>
            <person name="Arai W."/>
            <person name="Tsubouchi T."/>
            <person name="Morono Y."/>
            <person name="Uchiyama I."/>
            <person name="Ito T."/>
            <person name="Fujiyama A."/>
            <person name="Inagaki F."/>
            <person name="Takami H."/>
        </authorList>
    </citation>
    <scope>NUCLEOTIDE SEQUENCE</scope>
    <source>
        <strain evidence="9">Expedition CK06-06</strain>
    </source>
</reference>
<keyword evidence="1" id="KW-0597">Phosphoprotein</keyword>
<gene>
    <name evidence="9" type="ORF">S06H3_47746</name>
</gene>
<feature type="domain" description="Response regulatory" evidence="8">
    <location>
        <begin position="221"/>
        <end position="256"/>
    </location>
</feature>
<evidence type="ECO:0000256" key="5">
    <source>
        <dbReference type="ARBA" id="ARBA00022840"/>
    </source>
</evidence>
<dbReference type="InterPro" id="IPR003661">
    <property type="entry name" value="HisK_dim/P_dom"/>
</dbReference>
<feature type="non-terminal residue" evidence="9">
    <location>
        <position position="1"/>
    </location>
</feature>
<dbReference type="SMART" id="SM00387">
    <property type="entry name" value="HATPase_c"/>
    <property type="match status" value="1"/>
</dbReference>
<keyword evidence="6" id="KW-0902">Two-component regulatory system</keyword>
<evidence type="ECO:0000256" key="3">
    <source>
        <dbReference type="ARBA" id="ARBA00022741"/>
    </source>
</evidence>
<dbReference type="Pfam" id="PF02518">
    <property type="entry name" value="HATPase_c"/>
    <property type="match status" value="1"/>
</dbReference>
<protein>
    <recommendedName>
        <fullName evidence="10">Histidine kinase domain-containing protein</fullName>
    </recommendedName>
</protein>
<dbReference type="CDD" id="cd00082">
    <property type="entry name" value="HisKA"/>
    <property type="match status" value="1"/>
</dbReference>
<dbReference type="SUPFAM" id="SSF52172">
    <property type="entry name" value="CheY-like"/>
    <property type="match status" value="1"/>
</dbReference>
<dbReference type="GO" id="GO:0000155">
    <property type="term" value="F:phosphorelay sensor kinase activity"/>
    <property type="evidence" value="ECO:0007669"/>
    <property type="project" value="InterPro"/>
</dbReference>
<keyword evidence="4" id="KW-0418">Kinase</keyword>
<dbReference type="PANTHER" id="PTHR43065">
    <property type="entry name" value="SENSOR HISTIDINE KINASE"/>
    <property type="match status" value="1"/>
</dbReference>
<dbReference type="InterPro" id="IPR036890">
    <property type="entry name" value="HATPase_C_sf"/>
</dbReference>
<dbReference type="SUPFAM" id="SSF55874">
    <property type="entry name" value="ATPase domain of HSP90 chaperone/DNA topoisomerase II/histidine kinase"/>
    <property type="match status" value="1"/>
</dbReference>
<dbReference type="EMBL" id="BARV01030014">
    <property type="protein sequence ID" value="GAI36539.1"/>
    <property type="molecule type" value="Genomic_DNA"/>
</dbReference>
<evidence type="ECO:0000259" key="8">
    <source>
        <dbReference type="PROSITE" id="PS50110"/>
    </source>
</evidence>
<name>X1Q008_9ZZZZ</name>
<evidence type="ECO:0000256" key="6">
    <source>
        <dbReference type="ARBA" id="ARBA00023012"/>
    </source>
</evidence>
<keyword evidence="3" id="KW-0547">Nucleotide-binding</keyword>
<dbReference type="PRINTS" id="PR00344">
    <property type="entry name" value="BCTRLSENSOR"/>
</dbReference>
<evidence type="ECO:0000256" key="4">
    <source>
        <dbReference type="ARBA" id="ARBA00022777"/>
    </source>
</evidence>
<dbReference type="GO" id="GO:0005524">
    <property type="term" value="F:ATP binding"/>
    <property type="evidence" value="ECO:0007669"/>
    <property type="project" value="UniProtKB-KW"/>
</dbReference>
<dbReference type="PROSITE" id="PS50109">
    <property type="entry name" value="HIS_KIN"/>
    <property type="match status" value="1"/>
</dbReference>
<evidence type="ECO:0000256" key="1">
    <source>
        <dbReference type="ARBA" id="ARBA00022553"/>
    </source>
</evidence>
<comment type="caution">
    <text evidence="9">The sequence shown here is derived from an EMBL/GenBank/DDBJ whole genome shotgun (WGS) entry which is preliminary data.</text>
</comment>
<dbReference type="AlphaFoldDB" id="X1Q008"/>
<sequence>ATIPAGLERLAIIQHQVQRAASLIRQILDFSRRSVMEQSTLDVLPFIKEFDRLLERVLPETIRVELNYHPGSYPIHADPTRLQQVLMNLAVNARDAMPDGGILSFNIDRVQLGPGDYPPSPYLPVGDWVSITVGDTGVGIPAEAIPHIYEPFFTTKPVGQGTGLGLAQAYGIVKQHEGYIDVQSHEGEGTKFTVYLPALNAEKVDKKPVPISVPVDGMGHTILVVEDDPTTLNAIQDLLEAQQYQVFTASNGNEAT</sequence>
<dbReference type="PANTHER" id="PTHR43065:SF46">
    <property type="entry name" value="C4-DICARBOXYLATE TRANSPORT SENSOR PROTEIN DCTB"/>
    <property type="match status" value="1"/>
</dbReference>
<evidence type="ECO:0000256" key="2">
    <source>
        <dbReference type="ARBA" id="ARBA00022679"/>
    </source>
</evidence>
<evidence type="ECO:0000313" key="9">
    <source>
        <dbReference type="EMBL" id="GAI36539.1"/>
    </source>
</evidence>
<dbReference type="InterPro" id="IPR005467">
    <property type="entry name" value="His_kinase_dom"/>
</dbReference>
<dbReference type="Gene3D" id="3.40.50.2300">
    <property type="match status" value="1"/>
</dbReference>
<proteinExistence type="predicted"/>
<evidence type="ECO:0008006" key="10">
    <source>
        <dbReference type="Google" id="ProtNLM"/>
    </source>
</evidence>
<dbReference type="InterPro" id="IPR001789">
    <property type="entry name" value="Sig_transdc_resp-reg_receiver"/>
</dbReference>
<keyword evidence="2" id="KW-0808">Transferase</keyword>
<accession>X1Q008</accession>
<dbReference type="Gene3D" id="3.30.565.10">
    <property type="entry name" value="Histidine kinase-like ATPase, C-terminal domain"/>
    <property type="match status" value="1"/>
</dbReference>
<organism evidence="9">
    <name type="scientific">marine sediment metagenome</name>
    <dbReference type="NCBI Taxonomy" id="412755"/>
    <lineage>
        <taxon>unclassified sequences</taxon>
        <taxon>metagenomes</taxon>
        <taxon>ecological metagenomes</taxon>
    </lineage>
</organism>
<dbReference type="PROSITE" id="PS50110">
    <property type="entry name" value="RESPONSE_REGULATORY"/>
    <property type="match status" value="1"/>
</dbReference>
<feature type="domain" description="Histidine kinase" evidence="7">
    <location>
        <begin position="12"/>
        <end position="200"/>
    </location>
</feature>
<keyword evidence="5" id="KW-0067">ATP-binding</keyword>